<reference evidence="3 4" key="1">
    <citation type="submission" date="2024-03" db="EMBL/GenBank/DDBJ databases">
        <authorList>
            <person name="Brejova B."/>
        </authorList>
    </citation>
    <scope>NUCLEOTIDE SEQUENCE [LARGE SCALE GENOMIC DNA]</scope>
    <source>
        <strain evidence="3 4">CBS 14171</strain>
    </source>
</reference>
<evidence type="ECO:0000313" key="3">
    <source>
        <dbReference type="EMBL" id="CAK9439849.1"/>
    </source>
</evidence>
<dbReference type="Proteomes" id="UP001497383">
    <property type="component" value="Chromosome 5"/>
</dbReference>
<evidence type="ECO:0000313" key="4">
    <source>
        <dbReference type="Proteomes" id="UP001497383"/>
    </source>
</evidence>
<dbReference type="PANTHER" id="PTHR10555">
    <property type="entry name" value="SORTING NEXIN"/>
    <property type="match status" value="1"/>
</dbReference>
<feature type="compositionally biased region" description="Basic and acidic residues" evidence="1">
    <location>
        <begin position="232"/>
        <end position="255"/>
    </location>
</feature>
<proteinExistence type="predicted"/>
<dbReference type="InterPro" id="IPR027267">
    <property type="entry name" value="AH/BAR_dom_sf"/>
</dbReference>
<dbReference type="PANTHER" id="PTHR10555:SF170">
    <property type="entry name" value="FI18122P1"/>
    <property type="match status" value="1"/>
</dbReference>
<dbReference type="InterPro" id="IPR015404">
    <property type="entry name" value="Vps5_C"/>
</dbReference>
<feature type="region of interest" description="Disordered" evidence="1">
    <location>
        <begin position="1"/>
        <end position="130"/>
    </location>
</feature>
<feature type="region of interest" description="Disordered" evidence="1">
    <location>
        <begin position="161"/>
        <end position="276"/>
    </location>
</feature>
<organism evidence="3 4">
    <name type="scientific">Lodderomyces beijingensis</name>
    <dbReference type="NCBI Taxonomy" id="1775926"/>
    <lineage>
        <taxon>Eukaryota</taxon>
        <taxon>Fungi</taxon>
        <taxon>Dikarya</taxon>
        <taxon>Ascomycota</taxon>
        <taxon>Saccharomycotina</taxon>
        <taxon>Pichiomycetes</taxon>
        <taxon>Debaryomycetaceae</taxon>
        <taxon>Candida/Lodderomyces clade</taxon>
        <taxon>Lodderomyces</taxon>
    </lineage>
</organism>
<dbReference type="SUPFAM" id="SSF64268">
    <property type="entry name" value="PX domain"/>
    <property type="match status" value="1"/>
</dbReference>
<dbReference type="InterPro" id="IPR001683">
    <property type="entry name" value="PX_dom"/>
</dbReference>
<dbReference type="Pfam" id="PF00787">
    <property type="entry name" value="PX"/>
    <property type="match status" value="1"/>
</dbReference>
<feature type="compositionally biased region" description="Basic residues" evidence="1">
    <location>
        <begin position="175"/>
        <end position="188"/>
    </location>
</feature>
<feature type="compositionally biased region" description="Basic and acidic residues" evidence="1">
    <location>
        <begin position="262"/>
        <end position="276"/>
    </location>
</feature>
<protein>
    <recommendedName>
        <fullName evidence="2">PX domain-containing protein</fullName>
    </recommendedName>
</protein>
<keyword evidence="4" id="KW-1185">Reference proteome</keyword>
<sequence>MEELTKSVWDDDNPLDDKSEEHTLKPQLENEFSAQPSTFNPDVSPLVNTFNSYSIDDPFANPFDEASKEEDEHEVDNIDKEQTSVEAPYESFSPQRAQEQDLHTSQRHQLQSQILSELTQGSNEDDDDLEQSLLKSDSRTIKNSDELFHDKDSPLKIIGSDAHTTTLSSQSRPISVKKFKAARPRKFSAKTNAQHLLGESSTSPKDMLGPLALESEKLNAKSDQQQGEENEREGKELKSREPIGKDGLEEAKSENRAAVSQQKEEQQQKIVAETKRKDSNNLEISVSDPMKVGDITTAHVVYTIRTKNKNLDSPHFPRVETAEVQRRYSDFRWLYHQLQANHPGKIIPPPPAKQSYIGRFNQKVIEHRRVSLEKMLNNIANKPALSNDLDFVTFLTNDREGSFDDSGLDESAINESSYGGTASATSAAANAAANVAIASTGFMSSLFSSNKVVEPDAYFTEKKHYIDDLENNLKQFSKTIELIGSQRQDMINILEELAITLEELSTIEISRATSDLLIAFSEVEFKIRDNLERLGISDQLTIGFTIEEYLRIIEAINYIFQTRIKMYQSLTSLKSQIEKLSRKQPISPDRAFELDRLKERETTLQKQFDDISQTIKNEFDEFEMSRIDDFRNNVEIYIESSIESQKEAIEIYETFYSRYIAVGTE</sequence>
<feature type="compositionally biased region" description="Polar residues" evidence="1">
    <location>
        <begin position="189"/>
        <end position="204"/>
    </location>
</feature>
<dbReference type="RefSeq" id="XP_066830887.1">
    <property type="nucleotide sequence ID" value="XM_066974115.1"/>
</dbReference>
<accession>A0ABP0ZRB3</accession>
<gene>
    <name evidence="3" type="ORF">LODBEIA_P39490</name>
</gene>
<feature type="domain" description="PX" evidence="2">
    <location>
        <begin position="280"/>
        <end position="402"/>
    </location>
</feature>
<dbReference type="PROSITE" id="PS50195">
    <property type="entry name" value="PX"/>
    <property type="match status" value="1"/>
</dbReference>
<dbReference type="SMART" id="SM00312">
    <property type="entry name" value="PX"/>
    <property type="match status" value="1"/>
</dbReference>
<dbReference type="Pfam" id="PF09325">
    <property type="entry name" value="Vps5"/>
    <property type="match status" value="1"/>
</dbReference>
<feature type="compositionally biased region" description="Polar residues" evidence="1">
    <location>
        <begin position="107"/>
        <end position="122"/>
    </location>
</feature>
<dbReference type="InterPro" id="IPR036871">
    <property type="entry name" value="PX_dom_sf"/>
</dbReference>
<evidence type="ECO:0000256" key="1">
    <source>
        <dbReference type="SAM" id="MobiDB-lite"/>
    </source>
</evidence>
<feature type="compositionally biased region" description="Polar residues" evidence="1">
    <location>
        <begin position="30"/>
        <end position="54"/>
    </location>
</feature>
<dbReference type="EMBL" id="OZ022409">
    <property type="protein sequence ID" value="CAK9439849.1"/>
    <property type="molecule type" value="Genomic_DNA"/>
</dbReference>
<feature type="compositionally biased region" description="Basic and acidic residues" evidence="1">
    <location>
        <begin position="1"/>
        <end position="24"/>
    </location>
</feature>
<dbReference type="Gene3D" id="1.20.1270.60">
    <property type="entry name" value="Arfaptin homology (AH) domain/BAR domain"/>
    <property type="match status" value="1"/>
</dbReference>
<evidence type="ECO:0000259" key="2">
    <source>
        <dbReference type="PROSITE" id="PS50195"/>
    </source>
</evidence>
<dbReference type="GeneID" id="92209145"/>
<dbReference type="Gene3D" id="3.30.1520.10">
    <property type="entry name" value="Phox-like domain"/>
    <property type="match status" value="1"/>
</dbReference>
<feature type="compositionally biased region" description="Polar residues" evidence="1">
    <location>
        <begin position="162"/>
        <end position="173"/>
    </location>
</feature>
<name>A0ABP0ZRB3_9ASCO</name>